<dbReference type="InterPro" id="IPR014001">
    <property type="entry name" value="Helicase_ATP-bd"/>
</dbReference>
<dbReference type="InterPro" id="IPR006935">
    <property type="entry name" value="Helicase/UvrB_N"/>
</dbReference>
<feature type="domain" description="Helicase ATP-binding" evidence="1">
    <location>
        <begin position="18"/>
        <end position="182"/>
    </location>
</feature>
<feature type="domain" description="Helicase C-terminal" evidence="2">
    <location>
        <begin position="262"/>
        <end position="416"/>
    </location>
</feature>
<dbReference type="SUPFAM" id="SSF52540">
    <property type="entry name" value="P-loop containing nucleoside triphosphate hydrolases"/>
    <property type="match status" value="1"/>
</dbReference>
<proteinExistence type="predicted"/>
<accession>A0ABT5G6G1</accession>
<dbReference type="SMART" id="SM00487">
    <property type="entry name" value="DEXDc"/>
    <property type="match status" value="1"/>
</dbReference>
<dbReference type="PANTHER" id="PTHR47396">
    <property type="entry name" value="TYPE I RESTRICTION ENZYME ECOKI R PROTEIN"/>
    <property type="match status" value="1"/>
</dbReference>
<evidence type="ECO:0000313" key="3">
    <source>
        <dbReference type="EMBL" id="MDC2960429.1"/>
    </source>
</evidence>
<reference evidence="3 4" key="1">
    <citation type="journal article" date="2015" name="Int. J. Syst. Evol. Microbiol.">
        <title>Streptomyces gilvifuscus sp. nov., an actinomycete that produces antibacterial compounds isolated from soil.</title>
        <authorList>
            <person name="Nguyen T.M."/>
            <person name="Kim J."/>
        </authorList>
    </citation>
    <scope>NUCLEOTIDE SEQUENCE [LARGE SCALE GENOMIC DNA]</scope>
    <source>
        <strain evidence="3 4">T113</strain>
    </source>
</reference>
<dbReference type="InterPro" id="IPR050742">
    <property type="entry name" value="Helicase_Restrict-Modif_Enz"/>
</dbReference>
<organism evidence="3 4">
    <name type="scientific">Streptomyces gilvifuscus</name>
    <dbReference type="NCBI Taxonomy" id="1550617"/>
    <lineage>
        <taxon>Bacteria</taxon>
        <taxon>Bacillati</taxon>
        <taxon>Actinomycetota</taxon>
        <taxon>Actinomycetes</taxon>
        <taxon>Kitasatosporales</taxon>
        <taxon>Streptomycetaceae</taxon>
        <taxon>Streptomyces</taxon>
    </lineage>
</organism>
<dbReference type="PROSITE" id="PS51194">
    <property type="entry name" value="HELICASE_CTER"/>
    <property type="match status" value="1"/>
</dbReference>
<dbReference type="Proteomes" id="UP001221328">
    <property type="component" value="Unassembled WGS sequence"/>
</dbReference>
<dbReference type="Gene3D" id="6.10.140.530">
    <property type="match status" value="2"/>
</dbReference>
<name>A0ABT5G6G1_9ACTN</name>
<evidence type="ECO:0000259" key="2">
    <source>
        <dbReference type="PROSITE" id="PS51194"/>
    </source>
</evidence>
<dbReference type="PANTHER" id="PTHR47396:SF1">
    <property type="entry name" value="ATP-DEPENDENT HELICASE IRC3-RELATED"/>
    <property type="match status" value="1"/>
</dbReference>
<dbReference type="Pfam" id="PF03457">
    <property type="entry name" value="HA"/>
    <property type="match status" value="3"/>
</dbReference>
<comment type="caution">
    <text evidence="3">The sequence shown here is derived from an EMBL/GenBank/DDBJ whole genome shotgun (WGS) entry which is preliminary data.</text>
</comment>
<dbReference type="PROSITE" id="PS51192">
    <property type="entry name" value="HELICASE_ATP_BIND_1"/>
    <property type="match status" value="1"/>
</dbReference>
<dbReference type="EMBL" id="JAQOSK010000022">
    <property type="protein sequence ID" value="MDC2960429.1"/>
    <property type="molecule type" value="Genomic_DNA"/>
</dbReference>
<dbReference type="Gene3D" id="3.40.50.300">
    <property type="entry name" value="P-loop containing nucleotide triphosphate hydrolases"/>
    <property type="match status" value="2"/>
</dbReference>
<protein>
    <submittedName>
        <fullName evidence="3">Helicase associated domain protein</fullName>
    </submittedName>
</protein>
<dbReference type="InterPro" id="IPR005114">
    <property type="entry name" value="Helicase_assoc"/>
</dbReference>
<dbReference type="Pfam" id="PF00271">
    <property type="entry name" value="Helicase_C"/>
    <property type="match status" value="1"/>
</dbReference>
<dbReference type="Pfam" id="PF04851">
    <property type="entry name" value="ResIII"/>
    <property type="match status" value="1"/>
</dbReference>
<evidence type="ECO:0000259" key="1">
    <source>
        <dbReference type="PROSITE" id="PS51192"/>
    </source>
</evidence>
<dbReference type="RefSeq" id="WP_272178576.1">
    <property type="nucleotide sequence ID" value="NZ_JAQOSK010000022.1"/>
</dbReference>
<dbReference type="InterPro" id="IPR027417">
    <property type="entry name" value="P-loop_NTPase"/>
</dbReference>
<evidence type="ECO:0000313" key="4">
    <source>
        <dbReference type="Proteomes" id="UP001221328"/>
    </source>
</evidence>
<sequence>MSLALRPHQQEALAAITGAYARGERRVTAVSACGTGKTLTAVATARRIAPNGRVLVAVPTLELLTQTIRRWREGGRAGLMVGLSSMSQTRSGLPRRTAHMVKRPADLTGILAEQDGPITVFVTYASLQGLQDAHYIGQLPAWDLIVVDEAHRTCMSTQEGWGAIHDDRAIPAHLRLYMTATPRIFTAGLWGGAPTATMDRRDIFGPVVYRLGMAEAIERGLLADYQVVMPMVGDQQLRSILTRKPHLDPHNGGLRAAALQVAVLRAITDHDLRRVLVFHNRIAAAEAFSQDLPNTAVQLKRPDLQAFWVDGTQPSDERRSRLSAFQDGDGCTVLSNVRVLAEGIDIPAIDSVVFAAPRNSVVDAIQAIGRALRLVPGHGKKATLVLPVYLPDGQATEEALHDSQFDGIYTILQALRAHDDHFLDHIAVPRRSNRPSGSSPRCTVHYSRAERALQVALALGLEITLPATGSWRDGLASATRYHHDHHHLDVPHAFHDNTGFALGEWVSNQRLRHLAGRLPNKHADALDALGMLWSTPAHTFTRILGHARAYAAAHGHLAAPTDATHGGHPIGVWLAECRKKDNADTLPKNHAAQLAALDRWWNPDWPLTWRRAYAHAKAHIDAGGNPDVPGSFTTADGFKLGQWLSRQRNNFPTLRAEQAQLLIDIGITPHVDSIHPEAFRTERGRAFRRGLVAASCYLAREGHLDVPRRHTEADWIGPFRLGSWIDHIRRTPNELTEEERAALDILRMAWDTPKATQEP</sequence>
<dbReference type="SMART" id="SM00490">
    <property type="entry name" value="HELICc"/>
    <property type="match status" value="1"/>
</dbReference>
<gene>
    <name evidence="3" type="ORF">PO587_39000</name>
</gene>
<dbReference type="InterPro" id="IPR001650">
    <property type="entry name" value="Helicase_C-like"/>
</dbReference>
<keyword evidence="4" id="KW-1185">Reference proteome</keyword>